<comment type="caution">
    <text evidence="3">The sequence shown here is derived from an EMBL/GenBank/DDBJ whole genome shotgun (WGS) entry which is preliminary data.</text>
</comment>
<evidence type="ECO:0000256" key="1">
    <source>
        <dbReference type="SAM" id="SignalP"/>
    </source>
</evidence>
<feature type="domain" description="SH3b" evidence="2">
    <location>
        <begin position="93"/>
        <end position="155"/>
    </location>
</feature>
<dbReference type="SMART" id="SM00287">
    <property type="entry name" value="SH3b"/>
    <property type="match status" value="2"/>
</dbReference>
<name>A0A6A1R045_9BURK</name>
<dbReference type="PANTHER" id="PTHR34408">
    <property type="entry name" value="FAMILY PROTEIN, PUTATIVE-RELATED"/>
    <property type="match status" value="1"/>
</dbReference>
<accession>A0A6A1R045</accession>
<protein>
    <submittedName>
        <fullName evidence="3">SH3 domain-containing protein</fullName>
    </submittedName>
</protein>
<proteinExistence type="predicted"/>
<dbReference type="InterPro" id="IPR052354">
    <property type="entry name" value="Cell_Wall_Dynamics_Protein"/>
</dbReference>
<dbReference type="AlphaFoldDB" id="A0A6A1R045"/>
<dbReference type="Gene3D" id="2.30.30.40">
    <property type="entry name" value="SH3 Domains"/>
    <property type="match status" value="2"/>
</dbReference>
<dbReference type="EMBL" id="VZOT01000012">
    <property type="protein sequence ID" value="KAB0585627.1"/>
    <property type="molecule type" value="Genomic_DNA"/>
</dbReference>
<sequence length="155" mass="17376">MLKEREKQPMGVLWKAVAVLGLALGAAQAQAEFVSIAGKSVNVRQGPSTQHDVSWELSKGYPMKVTQKRGNWLKVRDFEGELGWVYRPLTGKQAHHIVKVPKANMRTGPGTQYKKVASFEQYDLLKTLDKKNGWVKGQASNGKTGWISKKLLWGW</sequence>
<dbReference type="PROSITE" id="PS51781">
    <property type="entry name" value="SH3B"/>
    <property type="match status" value="1"/>
</dbReference>
<dbReference type="Pfam" id="PF08239">
    <property type="entry name" value="SH3_3"/>
    <property type="match status" value="1"/>
</dbReference>
<reference evidence="3" key="1">
    <citation type="submission" date="2019-09" db="EMBL/GenBank/DDBJ databases">
        <title>Draft genome sequences of 48 bacterial type strains from the CCUG.</title>
        <authorList>
            <person name="Tunovic T."/>
            <person name="Pineiro-Iglesias B."/>
            <person name="Unosson C."/>
            <person name="Inganas E."/>
            <person name="Ohlen M."/>
            <person name="Cardew S."/>
            <person name="Jensie-Markopoulos S."/>
            <person name="Salva-Serra F."/>
            <person name="Jaen-Luchoro D."/>
            <person name="Karlsson R."/>
            <person name="Svensson-Stadler L."/>
            <person name="Chun J."/>
            <person name="Moore E."/>
        </authorList>
    </citation>
    <scope>NUCLEOTIDE SEQUENCE</scope>
    <source>
        <strain evidence="3">CCUG 15333</strain>
    </source>
</reference>
<keyword evidence="1" id="KW-0732">Signal</keyword>
<feature type="chain" id="PRO_5025400901" evidence="1">
    <location>
        <begin position="32"/>
        <end position="155"/>
    </location>
</feature>
<evidence type="ECO:0000259" key="2">
    <source>
        <dbReference type="PROSITE" id="PS51781"/>
    </source>
</evidence>
<dbReference type="Pfam" id="PF06347">
    <property type="entry name" value="SH3_4"/>
    <property type="match status" value="1"/>
</dbReference>
<evidence type="ECO:0000313" key="3">
    <source>
        <dbReference type="EMBL" id="KAB0585627.1"/>
    </source>
</evidence>
<dbReference type="PANTHER" id="PTHR34408:SF1">
    <property type="entry name" value="GLYCOSYL HYDROLASE FAMILY 19 DOMAIN-CONTAINING PROTEIN HI_1415"/>
    <property type="match status" value="1"/>
</dbReference>
<feature type="signal peptide" evidence="1">
    <location>
        <begin position="1"/>
        <end position="31"/>
    </location>
</feature>
<dbReference type="InterPro" id="IPR010466">
    <property type="entry name" value="DUF1058"/>
</dbReference>
<organism evidence="3">
    <name type="scientific">Comamonas kerstersii</name>
    <dbReference type="NCBI Taxonomy" id="225992"/>
    <lineage>
        <taxon>Bacteria</taxon>
        <taxon>Pseudomonadati</taxon>
        <taxon>Pseudomonadota</taxon>
        <taxon>Betaproteobacteria</taxon>
        <taxon>Burkholderiales</taxon>
        <taxon>Comamonadaceae</taxon>
        <taxon>Comamonas</taxon>
    </lineage>
</organism>
<gene>
    <name evidence="3" type="ORF">F7P80_13800</name>
</gene>
<dbReference type="InterPro" id="IPR003646">
    <property type="entry name" value="SH3-like_bac-type"/>
</dbReference>